<name>A0ACB5SUU2_AMBMO</name>
<evidence type="ECO:0000313" key="1">
    <source>
        <dbReference type="EMBL" id="GME73122.1"/>
    </source>
</evidence>
<reference evidence="1" key="1">
    <citation type="submission" date="2023-04" db="EMBL/GenBank/DDBJ databases">
        <title>Ambrosiozyma monospora NBRC 10751.</title>
        <authorList>
            <person name="Ichikawa N."/>
            <person name="Sato H."/>
            <person name="Tonouchi N."/>
        </authorList>
    </citation>
    <scope>NUCLEOTIDE SEQUENCE</scope>
    <source>
        <strain evidence="1">NBRC 10751</strain>
    </source>
</reference>
<accession>A0ACB5SUU2</accession>
<comment type="caution">
    <text evidence="1">The sequence shown here is derived from an EMBL/GenBank/DDBJ whole genome shotgun (WGS) entry which is preliminary data.</text>
</comment>
<keyword evidence="2" id="KW-1185">Reference proteome</keyword>
<proteinExistence type="predicted"/>
<organism evidence="1 2">
    <name type="scientific">Ambrosiozyma monospora</name>
    <name type="common">Yeast</name>
    <name type="synonym">Endomycopsis monosporus</name>
    <dbReference type="NCBI Taxonomy" id="43982"/>
    <lineage>
        <taxon>Eukaryota</taxon>
        <taxon>Fungi</taxon>
        <taxon>Dikarya</taxon>
        <taxon>Ascomycota</taxon>
        <taxon>Saccharomycotina</taxon>
        <taxon>Pichiomycetes</taxon>
        <taxon>Pichiales</taxon>
        <taxon>Pichiaceae</taxon>
        <taxon>Ambrosiozyma</taxon>
    </lineage>
</organism>
<evidence type="ECO:0000313" key="2">
    <source>
        <dbReference type="Proteomes" id="UP001165064"/>
    </source>
</evidence>
<gene>
    <name evidence="1" type="ORF">Amon02_000126900</name>
</gene>
<dbReference type="Proteomes" id="UP001165064">
    <property type="component" value="Unassembled WGS sequence"/>
</dbReference>
<sequence>MSSFNAFQQTQQQPLQPTLNFQSLVQVLTTASVVSNNSIRNNSTLLAEQQLKKWESEQGYHFLLQSVYNESTLPLQIRWLAIICLKNGVDKYWRSTRINSITKNEKVEIRKNLFKMLDEQNNQLCIQNAHCVARITRIDFPAEWPSLFDDFTVLLQNCSNGNNINLVRLNNILIILNQVLKILATVKIGRAKAAMHSKISVIMPHLIKFYHILFEKTSSEDMASIEVGYLCLKNLRRAIVDGYDYPHRDKLIVDFFESSLANFQKLLLLHESTQIELLERYLKCYLKLYCNLANDNTTSFMLMPCSKDVLITLLSLLEQKAPIIYNDTEEFWGQLAIKAFNMLKRITTFGYKRGAVMLKQKNDKDEVKKASEIITNEFFSEQLLLNLVNLICNWYLKLKPSDLENWTNEPEEWINEELQASYEFQVRSCAENYFEDLATYFKELLAPFILQKIESSLTDPSVDILTKDSILCVFQLSAQSIANSCNFDELFANYFLPESLKNESQNSSILKRRVCLIISEWFSIQCSDTTRLQIYRLISSFLEPNGGDTVVKLTAIQTLQHLIDDWEFRKSVFQEFVGPIITNMIELLSGLQLTESKMFVLKVMSVLIERCNPLVPQKILNQVLSIIPPMWDGSDENEMIIKNSLLRLLRDLTNSFKDDSIATIHAIVLPLISVCCDDSSEYHSLLCEDGFETLSATLKNFPLNADLPEQLVADFPLVVKGLLNWTEILPLVLQIVRSYAILQYKIFETELGLEVFKILGGYLSSMRDDSVGITAQLLEILLLQLPSNEASQSKIVLNLMESGLLNEMINYVTRESQSPKSEVQMLLPLLRLMISDADFFFKLFDHITTRTDEFNLSIRFSKLIDALMSHLKLVYDGKIRKLFVLALLSLHTNSSFAKNIIGAVTEL</sequence>
<protein>
    <submittedName>
        <fullName evidence="1">Unnamed protein product</fullName>
    </submittedName>
</protein>
<dbReference type="EMBL" id="BSXS01000597">
    <property type="protein sequence ID" value="GME73122.1"/>
    <property type="molecule type" value="Genomic_DNA"/>
</dbReference>